<accession>A0A6L2K130</accession>
<dbReference type="AlphaFoldDB" id="A0A6L2K130"/>
<sequence length="389" mass="45253">MDDDLFASKLKVLEDFFPCVEQTYDNLKNGDLDIYEPRQCYDEYERMFAEAIILIDNRFVKLIDITLEQWLDLKFGDHKNVDKEIMEGGWYMEKGDDEGILTYDKFFDLEEENLRKKEEEESREDAWSNYLPNDDNDAIQANHEWFDDHEPIKDDDDDIGELDDYFIQNDEPYNVDEEEERFKERRSKLLGIPYKKPAIYGHLEEIVVKRSDQQLYKFKEGDFVDLNLNDIEDMLLLAVQHKLFHLDGSDIVDFIVAIHEEKLAFLTDPAIPDGQATQITIPNTGAFQTDDLDAYDSDCDDVSNVMDAPTNHVPAEENLRDPIEIRVDIFHPTLVMAAPTNHVPAEENLRDPIEIRVDIFHPTLVAVVDFPTATVMRTLARHANVIRSI</sequence>
<gene>
    <name evidence="1" type="ORF">Tci_013753</name>
</gene>
<comment type="caution">
    <text evidence="1">The sequence shown here is derived from an EMBL/GenBank/DDBJ whole genome shotgun (WGS) entry which is preliminary data.</text>
</comment>
<evidence type="ECO:0000313" key="1">
    <source>
        <dbReference type="EMBL" id="GEU41775.1"/>
    </source>
</evidence>
<name>A0A6L2K130_TANCI</name>
<organism evidence="1">
    <name type="scientific">Tanacetum cinerariifolium</name>
    <name type="common">Dalmatian daisy</name>
    <name type="synonym">Chrysanthemum cinerariifolium</name>
    <dbReference type="NCBI Taxonomy" id="118510"/>
    <lineage>
        <taxon>Eukaryota</taxon>
        <taxon>Viridiplantae</taxon>
        <taxon>Streptophyta</taxon>
        <taxon>Embryophyta</taxon>
        <taxon>Tracheophyta</taxon>
        <taxon>Spermatophyta</taxon>
        <taxon>Magnoliopsida</taxon>
        <taxon>eudicotyledons</taxon>
        <taxon>Gunneridae</taxon>
        <taxon>Pentapetalae</taxon>
        <taxon>asterids</taxon>
        <taxon>campanulids</taxon>
        <taxon>Asterales</taxon>
        <taxon>Asteraceae</taxon>
        <taxon>Asteroideae</taxon>
        <taxon>Anthemideae</taxon>
        <taxon>Anthemidinae</taxon>
        <taxon>Tanacetum</taxon>
    </lineage>
</organism>
<protein>
    <submittedName>
        <fullName evidence="1">Uncharacterized protein</fullName>
    </submittedName>
</protein>
<reference evidence="1" key="1">
    <citation type="journal article" date="2019" name="Sci. Rep.">
        <title>Draft genome of Tanacetum cinerariifolium, the natural source of mosquito coil.</title>
        <authorList>
            <person name="Yamashiro T."/>
            <person name="Shiraishi A."/>
            <person name="Satake H."/>
            <person name="Nakayama K."/>
        </authorList>
    </citation>
    <scope>NUCLEOTIDE SEQUENCE</scope>
</reference>
<proteinExistence type="predicted"/>
<dbReference type="EMBL" id="BKCJ010001481">
    <property type="protein sequence ID" value="GEU41775.1"/>
    <property type="molecule type" value="Genomic_DNA"/>
</dbReference>